<evidence type="ECO:0000256" key="9">
    <source>
        <dbReference type="ARBA" id="ARBA00047913"/>
    </source>
</evidence>
<dbReference type="GO" id="GO:0005524">
    <property type="term" value="F:ATP binding"/>
    <property type="evidence" value="ECO:0007669"/>
    <property type="project" value="UniProtKB-KW"/>
</dbReference>
<comment type="subcellular location">
    <subcellularLocation>
        <location evidence="10">Mitochondrion</location>
    </subcellularLocation>
</comment>
<keyword evidence="4 10" id="KW-0547">Nucleotide-binding</keyword>
<organism evidence="12 13">
    <name type="scientific">Syncephalastrum racemosum</name>
    <name type="common">Filamentous fungus</name>
    <dbReference type="NCBI Taxonomy" id="13706"/>
    <lineage>
        <taxon>Eukaryota</taxon>
        <taxon>Fungi</taxon>
        <taxon>Fungi incertae sedis</taxon>
        <taxon>Mucoromycota</taxon>
        <taxon>Mucoromycotina</taxon>
        <taxon>Mucoromycetes</taxon>
        <taxon>Mucorales</taxon>
        <taxon>Syncephalastraceae</taxon>
        <taxon>Syncephalastrum</taxon>
    </lineage>
</organism>
<dbReference type="InterPro" id="IPR003789">
    <property type="entry name" value="Asn/Gln_tRNA_amidoTrase-B-like"/>
</dbReference>
<dbReference type="FunCoup" id="A0A1X2H2S3">
    <property type="interactions" value="348"/>
</dbReference>
<comment type="similarity">
    <text evidence="1 10">Belongs to the GatB/GatE family. GatB subfamily.</text>
</comment>
<evidence type="ECO:0000256" key="3">
    <source>
        <dbReference type="ARBA" id="ARBA00022598"/>
    </source>
</evidence>
<dbReference type="Gene3D" id="1.10.150.380">
    <property type="entry name" value="GatB domain, N-terminal subdomain"/>
    <property type="match status" value="1"/>
</dbReference>
<keyword evidence="5 10" id="KW-0067">ATP-binding</keyword>
<keyword evidence="12" id="KW-0808">Transferase</keyword>
<dbReference type="NCBIfam" id="NF004014">
    <property type="entry name" value="PRK05477.1-4"/>
    <property type="match status" value="1"/>
</dbReference>
<comment type="catalytic activity">
    <reaction evidence="9 10">
        <text>L-glutamyl-tRNA(Gln) + L-glutamine + ATP + H2O = L-glutaminyl-tRNA(Gln) + L-glutamate + ADP + phosphate + H(+)</text>
        <dbReference type="Rhea" id="RHEA:17521"/>
        <dbReference type="Rhea" id="RHEA-COMP:9681"/>
        <dbReference type="Rhea" id="RHEA-COMP:9684"/>
        <dbReference type="ChEBI" id="CHEBI:15377"/>
        <dbReference type="ChEBI" id="CHEBI:15378"/>
        <dbReference type="ChEBI" id="CHEBI:29985"/>
        <dbReference type="ChEBI" id="CHEBI:30616"/>
        <dbReference type="ChEBI" id="CHEBI:43474"/>
        <dbReference type="ChEBI" id="CHEBI:58359"/>
        <dbReference type="ChEBI" id="CHEBI:78520"/>
        <dbReference type="ChEBI" id="CHEBI:78521"/>
        <dbReference type="ChEBI" id="CHEBI:456216"/>
    </reaction>
</comment>
<dbReference type="InterPro" id="IPR004413">
    <property type="entry name" value="GatB"/>
</dbReference>
<dbReference type="InParanoid" id="A0A1X2H2S3"/>
<dbReference type="GO" id="GO:0050567">
    <property type="term" value="F:glutaminyl-tRNA synthase (glutamine-hydrolyzing) activity"/>
    <property type="evidence" value="ECO:0007669"/>
    <property type="project" value="UniProtKB-UniRule"/>
</dbReference>
<dbReference type="PANTHER" id="PTHR11659">
    <property type="entry name" value="GLUTAMYL-TRNA GLN AMIDOTRANSFERASE SUBUNIT B MITOCHONDRIAL AND PROKARYOTIC PET112-RELATED"/>
    <property type="match status" value="1"/>
</dbReference>
<dbReference type="InterPro" id="IPR023168">
    <property type="entry name" value="GatB_Yqey_C_2"/>
</dbReference>
<dbReference type="InterPro" id="IPR017959">
    <property type="entry name" value="Asn/Gln-tRNA_amidoTrfase_suB/E"/>
</dbReference>
<dbReference type="SUPFAM" id="SSF55931">
    <property type="entry name" value="Glutamine synthetase/guanido kinase"/>
    <property type="match status" value="1"/>
</dbReference>
<evidence type="ECO:0000256" key="10">
    <source>
        <dbReference type="HAMAP-Rule" id="MF_03147"/>
    </source>
</evidence>
<dbReference type="GO" id="GO:0070681">
    <property type="term" value="P:glutaminyl-tRNAGln biosynthesis via transamidation"/>
    <property type="evidence" value="ECO:0007669"/>
    <property type="project" value="UniProtKB-UniRule"/>
</dbReference>
<name>A0A1X2H2S3_SYNRA</name>
<dbReference type="InterPro" id="IPR017958">
    <property type="entry name" value="Gln-tRNA_amidoTrfase_suB_CS"/>
</dbReference>
<comment type="catalytic activity">
    <reaction evidence="8">
        <text>L-aspartyl-tRNA(Asn) + L-glutamine + ATP + H2O = L-asparaginyl-tRNA(Asn) + L-glutamate + ADP + phosphate + 2 H(+)</text>
        <dbReference type="Rhea" id="RHEA:14513"/>
        <dbReference type="Rhea" id="RHEA-COMP:9674"/>
        <dbReference type="Rhea" id="RHEA-COMP:9677"/>
        <dbReference type="ChEBI" id="CHEBI:15377"/>
        <dbReference type="ChEBI" id="CHEBI:15378"/>
        <dbReference type="ChEBI" id="CHEBI:29985"/>
        <dbReference type="ChEBI" id="CHEBI:30616"/>
        <dbReference type="ChEBI" id="CHEBI:43474"/>
        <dbReference type="ChEBI" id="CHEBI:58359"/>
        <dbReference type="ChEBI" id="CHEBI:78515"/>
        <dbReference type="ChEBI" id="CHEBI:78516"/>
        <dbReference type="ChEBI" id="CHEBI:456216"/>
    </reaction>
</comment>
<evidence type="ECO:0000313" key="13">
    <source>
        <dbReference type="Proteomes" id="UP000242180"/>
    </source>
</evidence>
<keyword evidence="3 10" id="KW-0436">Ligase</keyword>
<feature type="domain" description="Asn/Gln amidotransferase" evidence="11">
    <location>
        <begin position="362"/>
        <end position="510"/>
    </location>
</feature>
<accession>A0A1X2H2S3</accession>
<dbReference type="SUPFAM" id="SSF89095">
    <property type="entry name" value="GatB/YqeY motif"/>
    <property type="match status" value="1"/>
</dbReference>
<dbReference type="OMA" id="ARKWWMG"/>
<dbReference type="PROSITE" id="PS01234">
    <property type="entry name" value="GATB"/>
    <property type="match status" value="1"/>
</dbReference>
<dbReference type="PANTHER" id="PTHR11659:SF0">
    <property type="entry name" value="GLUTAMYL-TRNA(GLN) AMIDOTRANSFERASE SUBUNIT B, MITOCHONDRIAL"/>
    <property type="match status" value="1"/>
</dbReference>
<dbReference type="NCBIfam" id="TIGR00133">
    <property type="entry name" value="gatB"/>
    <property type="match status" value="1"/>
</dbReference>
<dbReference type="SMART" id="SM00845">
    <property type="entry name" value="GatB_Yqey"/>
    <property type="match status" value="1"/>
</dbReference>
<dbReference type="InterPro" id="IPR018027">
    <property type="entry name" value="Asn/Gln_amidotransferase"/>
</dbReference>
<dbReference type="STRING" id="13706.A0A1X2H2S3"/>
<proteinExistence type="inferred from homology"/>
<evidence type="ECO:0000313" key="12">
    <source>
        <dbReference type="EMBL" id="ORY92085.1"/>
    </source>
</evidence>
<keyword evidence="10" id="KW-0496">Mitochondrion</keyword>
<evidence type="ECO:0000256" key="2">
    <source>
        <dbReference type="ARBA" id="ARBA00011123"/>
    </source>
</evidence>
<dbReference type="EMBL" id="MCGN01000010">
    <property type="protein sequence ID" value="ORY92085.1"/>
    <property type="molecule type" value="Genomic_DNA"/>
</dbReference>
<dbReference type="OrthoDB" id="1722066at2759"/>
<dbReference type="Proteomes" id="UP000242180">
    <property type="component" value="Unassembled WGS sequence"/>
</dbReference>
<protein>
    <recommendedName>
        <fullName evidence="10">Glutamyl-tRNA(Gln) amidotransferase subunit B, mitochondrial</fullName>
        <shortName evidence="10">Glu-AdT subunit B</shortName>
        <ecNumber evidence="10">6.3.5.-</ecNumber>
    </recommendedName>
</protein>
<evidence type="ECO:0000256" key="8">
    <source>
        <dbReference type="ARBA" id="ARBA00047380"/>
    </source>
</evidence>
<comment type="function">
    <text evidence="7">Allows the formation of correctly charged Asn-tRNA(Asn) or Gln-tRNA(Gln) through the transamidation of misacylated Asp-tRNA(Asn) or Glu-tRNA(Gln) in organisms which lack either or both of asparaginyl-tRNA or glutaminyl-tRNA synthetases. The reaction takes place in the presence of glutamine and ATP through an activated phospho-Asp-tRNA(Asn) or phospho-Glu-tRNA(Gln).</text>
</comment>
<dbReference type="EC" id="6.3.5.-" evidence="10"/>
<evidence type="ECO:0000256" key="5">
    <source>
        <dbReference type="ARBA" id="ARBA00022840"/>
    </source>
</evidence>
<dbReference type="GO" id="GO:0005739">
    <property type="term" value="C:mitochondrion"/>
    <property type="evidence" value="ECO:0007669"/>
    <property type="project" value="UniProtKB-SubCell"/>
</dbReference>
<dbReference type="Pfam" id="PF02637">
    <property type="entry name" value="GatB_Yqey"/>
    <property type="match status" value="1"/>
</dbReference>
<keyword evidence="6 10" id="KW-0648">Protein biosynthesis</keyword>
<comment type="subunit">
    <text evidence="10">Subunit of the heterotrimeric GatCAB amidotransferase (AdT) complex, composed of A, B and C subunits.</text>
</comment>
<keyword evidence="13" id="KW-1185">Reference proteome</keyword>
<dbReference type="NCBIfam" id="NF004012">
    <property type="entry name" value="PRK05477.1-2"/>
    <property type="match status" value="1"/>
</dbReference>
<dbReference type="GO" id="GO:0032543">
    <property type="term" value="P:mitochondrial translation"/>
    <property type="evidence" value="ECO:0007669"/>
    <property type="project" value="UniProtKB-UniRule"/>
</dbReference>
<comment type="function">
    <text evidence="10">Allows the formation of correctly charged Gln-tRNA(Gln) through the transamidation of misacylated Glu-tRNA(Gln) in the mitochondria. The reaction takes place in the presence of glutamine and ATP through an activated gamma-phospho-Glu-tRNA(Gln).</text>
</comment>
<dbReference type="GO" id="GO:0050566">
    <property type="term" value="F:asparaginyl-tRNA synthase (glutamine-hydrolyzing) activity"/>
    <property type="evidence" value="ECO:0007669"/>
    <property type="project" value="RHEA"/>
</dbReference>
<sequence length="527" mass="58647">MLRSGFGSIRRTFSPARSSCICHARLFTTRQVRPGWEAVIGIEVHAQIDSKTKLFSDTPTSFDEAVNTKVSLVDLAFPGVQPRLNSTCVEMAVKTALALNSNVQLRSSFDRKHYFYPDLPQGYQITQHREPIARGGHLTLTKLDGVVEPITVRLDQIQLEQDTGKSFHDMEPGVTLLDMNRAGTGLMEIVTQPDLRTANEAALLAKKLQAVLRCIGSSQANMSEGSMRCDVNVSVRRTGAPFGTRCEVKNLNSVRFLAMAIEAEIDRQIEVLENGGQIVPETRGFDVAARKTFKLRSKETAPDYRYMPEPDLPPLCLSQTYVDQLAATLPELPDQCRDRIMQQYDLNVDDANTLLNEPGSLVYFEELAKGRQVNIVRNWTLHELFGQLAGQDIPFEQNPVSVSQMGGLVDLVQDKKITGPTAKKVLRLMLESEHGVMPQVIVEQRGWARQGDAQALTELCQKLADAHKDKADAVRSGTLKFFPWFIGQAMRESKGRADPVELNKILCDLLGCKPEDVAALSKKKKKN</sequence>
<dbReference type="AlphaFoldDB" id="A0A1X2H2S3"/>
<evidence type="ECO:0000256" key="6">
    <source>
        <dbReference type="ARBA" id="ARBA00022917"/>
    </source>
</evidence>
<reference evidence="12 13" key="1">
    <citation type="submission" date="2016-07" db="EMBL/GenBank/DDBJ databases">
        <title>Pervasive Adenine N6-methylation of Active Genes in Fungi.</title>
        <authorList>
            <consortium name="DOE Joint Genome Institute"/>
            <person name="Mondo S.J."/>
            <person name="Dannebaum R.O."/>
            <person name="Kuo R.C."/>
            <person name="Labutti K."/>
            <person name="Haridas S."/>
            <person name="Kuo A."/>
            <person name="Salamov A."/>
            <person name="Ahrendt S.R."/>
            <person name="Lipzen A."/>
            <person name="Sullivan W."/>
            <person name="Andreopoulos W.B."/>
            <person name="Clum A."/>
            <person name="Lindquist E."/>
            <person name="Daum C."/>
            <person name="Ramamoorthy G.K."/>
            <person name="Gryganskyi A."/>
            <person name="Culley D."/>
            <person name="Magnuson J.K."/>
            <person name="James T.Y."/>
            <person name="O'Malley M.A."/>
            <person name="Stajich J.E."/>
            <person name="Spatafora J.W."/>
            <person name="Visel A."/>
            <person name="Grigoriev I.V."/>
        </authorList>
    </citation>
    <scope>NUCLEOTIDE SEQUENCE [LARGE SCALE GENOMIC DNA]</scope>
    <source>
        <strain evidence="12 13">NRRL 2496</strain>
    </source>
</reference>
<dbReference type="Gene3D" id="1.10.10.410">
    <property type="match status" value="1"/>
</dbReference>
<dbReference type="InterPro" id="IPR042114">
    <property type="entry name" value="GatB_C_1"/>
</dbReference>
<comment type="subunit">
    <text evidence="2">Heterotrimer of A, B and C subunits.</text>
</comment>
<evidence type="ECO:0000256" key="7">
    <source>
        <dbReference type="ARBA" id="ARBA00024799"/>
    </source>
</evidence>
<dbReference type="InterPro" id="IPR014746">
    <property type="entry name" value="Gln_synth/guanido_kin_cat_dom"/>
</dbReference>
<dbReference type="GO" id="GO:0030956">
    <property type="term" value="C:glutamyl-tRNA(Gln) amidotransferase complex"/>
    <property type="evidence" value="ECO:0007669"/>
    <property type="project" value="UniProtKB-UniRule"/>
</dbReference>
<evidence type="ECO:0000256" key="4">
    <source>
        <dbReference type="ARBA" id="ARBA00022741"/>
    </source>
</evidence>
<dbReference type="GO" id="GO:0016740">
    <property type="term" value="F:transferase activity"/>
    <property type="evidence" value="ECO:0007669"/>
    <property type="project" value="UniProtKB-KW"/>
</dbReference>
<dbReference type="Pfam" id="PF02934">
    <property type="entry name" value="GatB_N"/>
    <property type="match status" value="1"/>
</dbReference>
<dbReference type="HAMAP" id="MF_00121">
    <property type="entry name" value="GatB"/>
    <property type="match status" value="1"/>
</dbReference>
<evidence type="ECO:0000259" key="11">
    <source>
        <dbReference type="SMART" id="SM00845"/>
    </source>
</evidence>
<comment type="caution">
    <text evidence="12">The sequence shown here is derived from an EMBL/GenBank/DDBJ whole genome shotgun (WGS) entry which is preliminary data.</text>
</comment>
<gene>
    <name evidence="12" type="ORF">BCR43DRAFT_445527</name>
</gene>
<evidence type="ECO:0000256" key="1">
    <source>
        <dbReference type="ARBA" id="ARBA00005306"/>
    </source>
</evidence>
<dbReference type="InterPro" id="IPR006075">
    <property type="entry name" value="Asn/Gln-tRNA_Trfase_suB/E_cat"/>
</dbReference>